<evidence type="ECO:0000313" key="1">
    <source>
        <dbReference type="EMBL" id="CEM11187.1"/>
    </source>
</evidence>
<sequence length="139" mass="15394">MKLSVASRSLGISGDEATEALGKGHFIVFAKGAIYVIDPEQARVAQSQKTSVEAWGVPAATWGIPTKPKALIPIRRDMEHLIWRRWACRGRVEGTSSRRERQYTPTGFKTSKSGGYTLMLTDTSIYCVTRMSTALRFPS</sequence>
<gene>
    <name evidence="1" type="ORF">Vbra_4382</name>
</gene>
<dbReference type="Proteomes" id="UP000041254">
    <property type="component" value="Unassembled WGS sequence"/>
</dbReference>
<accession>A0A0G4FDB8</accession>
<name>A0A0G4FDB8_VITBC</name>
<dbReference type="InParanoid" id="A0A0G4FDB8"/>
<dbReference type="EMBL" id="CDMY01000411">
    <property type="protein sequence ID" value="CEM11187.1"/>
    <property type="molecule type" value="Genomic_DNA"/>
</dbReference>
<dbReference type="AlphaFoldDB" id="A0A0G4FDB8"/>
<proteinExistence type="predicted"/>
<reference evidence="1 2" key="1">
    <citation type="submission" date="2014-11" db="EMBL/GenBank/DDBJ databases">
        <authorList>
            <person name="Zhu J."/>
            <person name="Qi W."/>
            <person name="Song R."/>
        </authorList>
    </citation>
    <scope>NUCLEOTIDE SEQUENCE [LARGE SCALE GENOMIC DNA]</scope>
</reference>
<keyword evidence="2" id="KW-1185">Reference proteome</keyword>
<protein>
    <submittedName>
        <fullName evidence="1">Uncharacterized protein</fullName>
    </submittedName>
</protein>
<evidence type="ECO:0000313" key="2">
    <source>
        <dbReference type="Proteomes" id="UP000041254"/>
    </source>
</evidence>
<organism evidence="1 2">
    <name type="scientific">Vitrella brassicaformis (strain CCMP3155)</name>
    <dbReference type="NCBI Taxonomy" id="1169540"/>
    <lineage>
        <taxon>Eukaryota</taxon>
        <taxon>Sar</taxon>
        <taxon>Alveolata</taxon>
        <taxon>Colpodellida</taxon>
        <taxon>Vitrellaceae</taxon>
        <taxon>Vitrella</taxon>
    </lineage>
</organism>
<dbReference type="VEuPathDB" id="CryptoDB:Vbra_4382"/>